<proteinExistence type="predicted"/>
<organism evidence="1">
    <name type="scientific">gut metagenome</name>
    <dbReference type="NCBI Taxonomy" id="749906"/>
    <lineage>
        <taxon>unclassified sequences</taxon>
        <taxon>metagenomes</taxon>
        <taxon>organismal metagenomes</taxon>
    </lineage>
</organism>
<name>J9F2X8_9ZZZZ</name>
<comment type="caution">
    <text evidence="1">The sequence shown here is derived from an EMBL/GenBank/DDBJ whole genome shotgun (WGS) entry which is preliminary data.</text>
</comment>
<feature type="non-terminal residue" evidence="1">
    <location>
        <position position="1"/>
    </location>
</feature>
<evidence type="ECO:0000313" key="1">
    <source>
        <dbReference type="EMBL" id="EJW89246.1"/>
    </source>
</evidence>
<dbReference type="AlphaFoldDB" id="J9F2X8"/>
<sequence length="62" mass="6562">RQTALPPRRGIRGSIEEIVLIIGGEVGLGRCLAAQGLTGTDELQVIQAAGMPLLPLELKRKS</sequence>
<dbReference type="EMBL" id="AMCI01009605">
    <property type="protein sequence ID" value="EJW89246.1"/>
    <property type="molecule type" value="Genomic_DNA"/>
</dbReference>
<reference evidence="1" key="1">
    <citation type="journal article" date="2012" name="PLoS ONE">
        <title>Gene sets for utilization of primary and secondary nutrition supplies in the distal gut of endangered iberian lynx.</title>
        <authorList>
            <person name="Alcaide M."/>
            <person name="Messina E."/>
            <person name="Richter M."/>
            <person name="Bargiela R."/>
            <person name="Peplies J."/>
            <person name="Huws S.A."/>
            <person name="Newbold C.J."/>
            <person name="Golyshin P.N."/>
            <person name="Simon M.A."/>
            <person name="Lopez G."/>
            <person name="Yakimov M.M."/>
            <person name="Ferrer M."/>
        </authorList>
    </citation>
    <scope>NUCLEOTIDE SEQUENCE</scope>
</reference>
<accession>J9F2X8</accession>
<gene>
    <name evidence="1" type="ORF">EVA_22646</name>
</gene>
<protein>
    <submittedName>
        <fullName evidence="1">Uncharacterized protein</fullName>
    </submittedName>
</protein>